<comment type="similarity">
    <text evidence="1">Belongs to the bacterial/plant glucose-1-phosphate adenylyltransferase family.</text>
</comment>
<dbReference type="PANTHER" id="PTHR43523:SF4">
    <property type="entry name" value="GLUCOSE-1-PHOSPHATE ADENYLYLTRANSFERASE LARGE SUBUNIT 3, CHLOROPLASTIC"/>
    <property type="match status" value="1"/>
</dbReference>
<dbReference type="PANTHER" id="PTHR43523">
    <property type="entry name" value="GLUCOSE-1-PHOSPHATE ADENYLYLTRANSFERASE-RELATED"/>
    <property type="match status" value="1"/>
</dbReference>
<comment type="caution">
    <text evidence="2">The sequence shown here is derived from an EMBL/GenBank/DDBJ whole genome shotgun (WGS) entry which is preliminary data.</text>
</comment>
<keyword evidence="3" id="KW-1185">Reference proteome</keyword>
<evidence type="ECO:0000313" key="2">
    <source>
        <dbReference type="EMBL" id="KAJ6404293.1"/>
    </source>
</evidence>
<dbReference type="InterPro" id="IPR011831">
    <property type="entry name" value="ADP-Glc_PPase"/>
</dbReference>
<protein>
    <submittedName>
        <fullName evidence="2">Uncharacterized protein</fullName>
    </submittedName>
</protein>
<evidence type="ECO:0000256" key="1">
    <source>
        <dbReference type="ARBA" id="ARBA00010443"/>
    </source>
</evidence>
<sequence>MAGESFNNNVWVNRLAKSFKIDKSVNRLKPRRCLSRFDIGNGINFGDGFVKVLAASQTTGEAGMKWFEGTTNVVRQFTWVLEPCIRLWTGEDRRQGPSFPLR</sequence>
<proteinExistence type="inferred from homology"/>
<dbReference type="GO" id="GO:0008878">
    <property type="term" value="F:glucose-1-phosphate adenylyltransferase activity"/>
    <property type="evidence" value="ECO:0007669"/>
    <property type="project" value="InterPro"/>
</dbReference>
<gene>
    <name evidence="2" type="ORF">OIU84_012469</name>
</gene>
<accession>A0AAD6NTC2</accession>
<dbReference type="AlphaFoldDB" id="A0AAD6NTC2"/>
<name>A0AAD6NTC2_9ROSI</name>
<dbReference type="Proteomes" id="UP001162972">
    <property type="component" value="Chromosome 2"/>
</dbReference>
<reference evidence="2 3" key="1">
    <citation type="journal article" date="2023" name="Int. J. Mol. Sci.">
        <title>De Novo Assembly and Annotation of 11 Diverse Shrub Willow (Salix) Genomes Reveals Novel Gene Organization in Sex-Linked Regions.</title>
        <authorList>
            <person name="Hyden B."/>
            <person name="Feng K."/>
            <person name="Yates T.B."/>
            <person name="Jawdy S."/>
            <person name="Cereghino C."/>
            <person name="Smart L.B."/>
            <person name="Muchero W."/>
        </authorList>
    </citation>
    <scope>NUCLEOTIDE SEQUENCE [LARGE SCALE GENOMIC DNA]</scope>
    <source>
        <tissue evidence="2">Shoot tip</tissue>
    </source>
</reference>
<dbReference type="EMBL" id="JAPFFJ010000017">
    <property type="protein sequence ID" value="KAJ6404293.1"/>
    <property type="molecule type" value="Genomic_DNA"/>
</dbReference>
<organism evidence="2 3">
    <name type="scientific">Salix udensis</name>
    <dbReference type="NCBI Taxonomy" id="889485"/>
    <lineage>
        <taxon>Eukaryota</taxon>
        <taxon>Viridiplantae</taxon>
        <taxon>Streptophyta</taxon>
        <taxon>Embryophyta</taxon>
        <taxon>Tracheophyta</taxon>
        <taxon>Spermatophyta</taxon>
        <taxon>Magnoliopsida</taxon>
        <taxon>eudicotyledons</taxon>
        <taxon>Gunneridae</taxon>
        <taxon>Pentapetalae</taxon>
        <taxon>rosids</taxon>
        <taxon>fabids</taxon>
        <taxon>Malpighiales</taxon>
        <taxon>Salicaceae</taxon>
        <taxon>Saliceae</taxon>
        <taxon>Salix</taxon>
    </lineage>
</organism>
<evidence type="ECO:0000313" key="3">
    <source>
        <dbReference type="Proteomes" id="UP001162972"/>
    </source>
</evidence>
<dbReference type="GO" id="GO:0005978">
    <property type="term" value="P:glycogen biosynthetic process"/>
    <property type="evidence" value="ECO:0007669"/>
    <property type="project" value="InterPro"/>
</dbReference>